<evidence type="ECO:0000313" key="2">
    <source>
        <dbReference type="Proteomes" id="UP000002730"/>
    </source>
</evidence>
<sequence length="140" mass="16418">MEDSQFIACKKHLESMKTSNMDLDDIYKLINYMYLNEYSKDMIKKVLTNVFGHSFPNSLTTIAHILVSEKDYNLAMDYINLALKTIKKDELYFLRSFCEYKLGDYHKCLKTIEKLDPEEYGDVIKELGHLSNDNLNINVI</sequence>
<dbReference type="RefSeq" id="WP_010073886.1">
    <property type="nucleotide sequence ID" value="NC_014393.1"/>
</dbReference>
<proteinExistence type="predicted"/>
<dbReference type="Proteomes" id="UP000002730">
    <property type="component" value="Chromosome"/>
</dbReference>
<dbReference type="HOGENOM" id="CLU_1831641_0_0_9"/>
<keyword evidence="2" id="KW-1185">Reference proteome</keyword>
<dbReference type="InterPro" id="IPR011990">
    <property type="entry name" value="TPR-like_helical_dom_sf"/>
</dbReference>
<reference evidence="1 2" key="1">
    <citation type="submission" date="2010-08" db="EMBL/GenBank/DDBJ databases">
        <title>Complete sequence of Clostridium cellulovorans 743B.</title>
        <authorList>
            <consortium name="US DOE Joint Genome Institute"/>
            <person name="Lucas S."/>
            <person name="Copeland A."/>
            <person name="Lapidus A."/>
            <person name="Cheng J.-F."/>
            <person name="Bruce D."/>
            <person name="Goodwin L."/>
            <person name="Pitluck S."/>
            <person name="Chertkov O."/>
            <person name="Detter J.C."/>
            <person name="Han C."/>
            <person name="Tapia R."/>
            <person name="Land M."/>
            <person name="Hauser L."/>
            <person name="Chang Y.-J."/>
            <person name="Jeffries C."/>
            <person name="Kyrpides N."/>
            <person name="Ivanova N."/>
            <person name="Mikhailova N."/>
            <person name="Hemme C.L."/>
            <person name="Woyke T."/>
        </authorList>
    </citation>
    <scope>NUCLEOTIDE SEQUENCE [LARGE SCALE GENOMIC DNA]</scope>
    <source>
        <strain evidence="2">ATCC 35296 / DSM 3052 / OCM 3 / 743B</strain>
    </source>
</reference>
<dbReference type="EMBL" id="CP002160">
    <property type="protein sequence ID" value="ADL53545.1"/>
    <property type="molecule type" value="Genomic_DNA"/>
</dbReference>
<dbReference type="KEGG" id="ccb:Clocel_3879"/>
<gene>
    <name evidence="1" type="ordered locus">Clocel_3879</name>
</gene>
<organism evidence="1 2">
    <name type="scientific">Clostridium cellulovorans (strain ATCC 35296 / DSM 3052 / OCM 3 / 743B)</name>
    <dbReference type="NCBI Taxonomy" id="573061"/>
    <lineage>
        <taxon>Bacteria</taxon>
        <taxon>Bacillati</taxon>
        <taxon>Bacillota</taxon>
        <taxon>Clostridia</taxon>
        <taxon>Eubacteriales</taxon>
        <taxon>Clostridiaceae</taxon>
        <taxon>Clostridium</taxon>
    </lineage>
</organism>
<dbReference type="eggNOG" id="ENOG50327KB">
    <property type="taxonomic scope" value="Bacteria"/>
</dbReference>
<dbReference type="SUPFAM" id="SSF48452">
    <property type="entry name" value="TPR-like"/>
    <property type="match status" value="1"/>
</dbReference>
<dbReference type="Gene3D" id="1.25.40.10">
    <property type="entry name" value="Tetratricopeptide repeat domain"/>
    <property type="match status" value="1"/>
</dbReference>
<dbReference type="AlphaFoldDB" id="D9SKX3"/>
<evidence type="ECO:0000313" key="1">
    <source>
        <dbReference type="EMBL" id="ADL53545.1"/>
    </source>
</evidence>
<name>D9SKX3_CLOC7</name>
<protein>
    <submittedName>
        <fullName evidence="1">Uncharacterized protein</fullName>
    </submittedName>
</protein>
<accession>D9SKX3</accession>
<dbReference type="OrthoDB" id="9815923at2"/>